<proteinExistence type="predicted"/>
<dbReference type="EMBL" id="CZAP01000005">
    <property type="protein sequence ID" value="CUP42320.1"/>
    <property type="molecule type" value="Genomic_DNA"/>
</dbReference>
<organism evidence="1 2">
    <name type="scientific">Bacteroides thetaiotaomicron</name>
    <dbReference type="NCBI Taxonomy" id="818"/>
    <lineage>
        <taxon>Bacteria</taxon>
        <taxon>Pseudomonadati</taxon>
        <taxon>Bacteroidota</taxon>
        <taxon>Bacteroidia</taxon>
        <taxon>Bacteroidales</taxon>
        <taxon>Bacteroidaceae</taxon>
        <taxon>Bacteroides</taxon>
    </lineage>
</organism>
<dbReference type="Proteomes" id="UP000095576">
    <property type="component" value="Unassembled WGS sequence"/>
</dbReference>
<evidence type="ECO:0000313" key="1">
    <source>
        <dbReference type="EMBL" id="CUP42320.1"/>
    </source>
</evidence>
<protein>
    <submittedName>
        <fullName evidence="1">Protein of uncharacterized function (DUF1703)./Predicted AAA-ATPase</fullName>
    </submittedName>
</protein>
<dbReference type="AlphaFoldDB" id="A0A174N7J7"/>
<name>A0A174N7J7_BACT4</name>
<reference evidence="1 2" key="1">
    <citation type="submission" date="2015-09" db="EMBL/GenBank/DDBJ databases">
        <authorList>
            <consortium name="Pathogen Informatics"/>
        </authorList>
    </citation>
    <scope>NUCLEOTIDE SEQUENCE [LARGE SCALE GENOMIC DNA]</scope>
    <source>
        <strain evidence="1 2">2789STDY5834899</strain>
    </source>
</reference>
<accession>A0A174N7J7</accession>
<evidence type="ECO:0000313" key="2">
    <source>
        <dbReference type="Proteomes" id="UP000095576"/>
    </source>
</evidence>
<sequence>MLFNYTTYSLVLYYFSSSSPTKVRGVREELKLFLFYFFISTFYISLKKIRMLEILSHSSHFLPFLSPKRRREIGKTQPSFFYFSPHFQISPPIEADFRKYLLSLMCKRSKESDMDNLMRKLPIGIQTFEDIRRKNILL</sequence>
<gene>
    <name evidence="1" type="ORF">ERS852511_02071</name>
</gene>